<comment type="caution">
    <text evidence="1">The sequence shown here is derived from an EMBL/GenBank/DDBJ whole genome shotgun (WGS) entry which is preliminary data.</text>
</comment>
<name>A0ACA9S2F8_9GLOM</name>
<organism evidence="1 2">
    <name type="scientific">Racocetra persica</name>
    <dbReference type="NCBI Taxonomy" id="160502"/>
    <lineage>
        <taxon>Eukaryota</taxon>
        <taxon>Fungi</taxon>
        <taxon>Fungi incertae sedis</taxon>
        <taxon>Mucoromycota</taxon>
        <taxon>Glomeromycotina</taxon>
        <taxon>Glomeromycetes</taxon>
        <taxon>Diversisporales</taxon>
        <taxon>Gigasporaceae</taxon>
        <taxon>Racocetra</taxon>
    </lineage>
</organism>
<evidence type="ECO:0000313" key="2">
    <source>
        <dbReference type="Proteomes" id="UP000789920"/>
    </source>
</evidence>
<reference evidence="1" key="1">
    <citation type="submission" date="2021-06" db="EMBL/GenBank/DDBJ databases">
        <authorList>
            <person name="Kallberg Y."/>
            <person name="Tangrot J."/>
            <person name="Rosling A."/>
        </authorList>
    </citation>
    <scope>NUCLEOTIDE SEQUENCE</scope>
    <source>
        <strain evidence="1">MA461A</strain>
    </source>
</reference>
<proteinExistence type="predicted"/>
<feature type="non-terminal residue" evidence="1">
    <location>
        <position position="44"/>
    </location>
</feature>
<dbReference type="Proteomes" id="UP000789920">
    <property type="component" value="Unassembled WGS sequence"/>
</dbReference>
<evidence type="ECO:0000313" key="1">
    <source>
        <dbReference type="EMBL" id="CAG8822654.1"/>
    </source>
</evidence>
<protein>
    <submittedName>
        <fullName evidence="1">15726_t:CDS:1</fullName>
    </submittedName>
</protein>
<accession>A0ACA9S2F8</accession>
<keyword evidence="2" id="KW-1185">Reference proteome</keyword>
<dbReference type="EMBL" id="CAJVQC010086537">
    <property type="protein sequence ID" value="CAG8822654.1"/>
    <property type="molecule type" value="Genomic_DNA"/>
</dbReference>
<gene>
    <name evidence="1" type="ORF">RPERSI_LOCUS25855</name>
</gene>
<sequence>IDICFAVLWMISGFAIISPVYHGINSCGSASQSAQVLGCQAYFA</sequence>
<feature type="non-terminal residue" evidence="1">
    <location>
        <position position="1"/>
    </location>
</feature>